<keyword evidence="1" id="KW-0378">Hydrolase</keyword>
<dbReference type="Proteomes" id="UP000003688">
    <property type="component" value="Unassembled WGS sequence"/>
</dbReference>
<dbReference type="PANTHER" id="PTHR43611">
    <property type="entry name" value="ALPHA-D-GLUCOSE 1-PHOSPHATE PHOSPHATASE"/>
    <property type="match status" value="1"/>
</dbReference>
<dbReference type="EMBL" id="ABOX02000040">
    <property type="protein sequence ID" value="EEF58646.1"/>
    <property type="molecule type" value="Genomic_DNA"/>
</dbReference>
<gene>
    <name evidence="1" type="ORF">Cflav_PD1547</name>
</gene>
<dbReference type="PRINTS" id="PR00413">
    <property type="entry name" value="HADHALOGNASE"/>
</dbReference>
<dbReference type="RefSeq" id="WP_007417374.1">
    <property type="nucleotide sequence ID" value="NZ_ABOX02000040.1"/>
</dbReference>
<dbReference type="PANTHER" id="PTHR43611:SF3">
    <property type="entry name" value="FLAVIN MONONUCLEOTIDE HYDROLASE 1, CHLOROPLATIC"/>
    <property type="match status" value="1"/>
</dbReference>
<dbReference type="Gene3D" id="1.10.150.240">
    <property type="entry name" value="Putative phosphatase, domain 2"/>
    <property type="match status" value="1"/>
</dbReference>
<dbReference type="GO" id="GO:0016787">
    <property type="term" value="F:hydrolase activity"/>
    <property type="evidence" value="ECO:0007669"/>
    <property type="project" value="UniProtKB-KW"/>
</dbReference>
<dbReference type="InterPro" id="IPR006439">
    <property type="entry name" value="HAD-SF_hydro_IA"/>
</dbReference>
<accession>B9XNI7</accession>
<evidence type="ECO:0000313" key="2">
    <source>
        <dbReference type="Proteomes" id="UP000003688"/>
    </source>
</evidence>
<organism evidence="1 2">
    <name type="scientific">Pedosphaera parvula (strain Ellin514)</name>
    <dbReference type="NCBI Taxonomy" id="320771"/>
    <lineage>
        <taxon>Bacteria</taxon>
        <taxon>Pseudomonadati</taxon>
        <taxon>Verrucomicrobiota</taxon>
        <taxon>Pedosphaerae</taxon>
        <taxon>Pedosphaerales</taxon>
        <taxon>Pedosphaeraceae</taxon>
        <taxon>Pedosphaera</taxon>
    </lineage>
</organism>
<dbReference type="SUPFAM" id="SSF56784">
    <property type="entry name" value="HAD-like"/>
    <property type="match status" value="1"/>
</dbReference>
<keyword evidence="2" id="KW-1185">Reference proteome</keyword>
<dbReference type="InterPro" id="IPR023214">
    <property type="entry name" value="HAD_sf"/>
</dbReference>
<reference evidence="1 2" key="1">
    <citation type="journal article" date="2011" name="J. Bacteriol.">
        <title>Genome sequence of 'Pedosphaera parvula' Ellin514, an aerobic Verrucomicrobial isolate from pasture soil.</title>
        <authorList>
            <person name="Kant R."/>
            <person name="van Passel M.W."/>
            <person name="Sangwan P."/>
            <person name="Palva A."/>
            <person name="Lucas S."/>
            <person name="Copeland A."/>
            <person name="Lapidus A."/>
            <person name="Glavina Del Rio T."/>
            <person name="Dalin E."/>
            <person name="Tice H."/>
            <person name="Bruce D."/>
            <person name="Goodwin L."/>
            <person name="Pitluck S."/>
            <person name="Chertkov O."/>
            <person name="Larimer F.W."/>
            <person name="Land M.L."/>
            <person name="Hauser L."/>
            <person name="Brettin T.S."/>
            <person name="Detter J.C."/>
            <person name="Han S."/>
            <person name="de Vos W.M."/>
            <person name="Janssen P.H."/>
            <person name="Smidt H."/>
        </authorList>
    </citation>
    <scope>NUCLEOTIDE SEQUENCE [LARGE SCALE GENOMIC DNA]</scope>
    <source>
        <strain evidence="1 2">Ellin514</strain>
    </source>
</reference>
<dbReference type="Pfam" id="PF00702">
    <property type="entry name" value="Hydrolase"/>
    <property type="match status" value="1"/>
</dbReference>
<dbReference type="STRING" id="320771.Cflav_PD1547"/>
<dbReference type="CDD" id="cd02603">
    <property type="entry name" value="HAD_sEH-N_like"/>
    <property type="match status" value="1"/>
</dbReference>
<dbReference type="InterPro" id="IPR023198">
    <property type="entry name" value="PGP-like_dom2"/>
</dbReference>
<protein>
    <submittedName>
        <fullName evidence="1">HAD-superfamily hydrolase, subfamily IA, variant 3</fullName>
    </submittedName>
</protein>
<sequence>MNLPEVVVFDLGKVLVDFDYGIVARKLAARGTISAAEVQKFIDHSPLLFRYETGLMTKQEFFQSVSKETGFCGDLEEFSRIFADIFEPIPRMIELHRSLRTKGIPTFIFSNTNEIAVAHIRKSYPFFANFDGYILSYQHGVMKPQAGLYEVVERETKRRNSEILYLDDRAENVTAGAARGWQVVLQESPEKTWDALRTIGLVN</sequence>
<dbReference type="Gene3D" id="3.40.50.1000">
    <property type="entry name" value="HAD superfamily/HAD-like"/>
    <property type="match status" value="1"/>
</dbReference>
<dbReference type="AlphaFoldDB" id="B9XNI7"/>
<evidence type="ECO:0000313" key="1">
    <source>
        <dbReference type="EMBL" id="EEF58646.1"/>
    </source>
</evidence>
<dbReference type="SFLD" id="SFLDS00003">
    <property type="entry name" value="Haloacid_Dehalogenase"/>
    <property type="match status" value="1"/>
</dbReference>
<dbReference type="OrthoDB" id="9797415at2"/>
<comment type="caution">
    <text evidence="1">The sequence shown here is derived from an EMBL/GenBank/DDBJ whole genome shotgun (WGS) entry which is preliminary data.</text>
</comment>
<dbReference type="SFLD" id="SFLDG01129">
    <property type="entry name" value="C1.5:_HAD__Beta-PGM__Phosphata"/>
    <property type="match status" value="1"/>
</dbReference>
<dbReference type="InterPro" id="IPR036412">
    <property type="entry name" value="HAD-like_sf"/>
</dbReference>
<dbReference type="NCBIfam" id="TIGR01509">
    <property type="entry name" value="HAD-SF-IA-v3"/>
    <property type="match status" value="1"/>
</dbReference>
<proteinExistence type="predicted"/>
<name>B9XNI7_PEDPL</name>